<dbReference type="InterPro" id="IPR000700">
    <property type="entry name" value="PAS-assoc_C"/>
</dbReference>
<feature type="domain" description="EAL" evidence="3">
    <location>
        <begin position="434"/>
        <end position="683"/>
    </location>
</feature>
<dbReference type="PROSITE" id="PS50883">
    <property type="entry name" value="EAL"/>
    <property type="match status" value="1"/>
</dbReference>
<dbReference type="SUPFAM" id="SSF55073">
    <property type="entry name" value="Nucleotide cyclase"/>
    <property type="match status" value="1"/>
</dbReference>
<proteinExistence type="predicted"/>
<dbReference type="OrthoDB" id="9813903at2"/>
<dbReference type="FunFam" id="3.30.70.270:FF:000001">
    <property type="entry name" value="Diguanylate cyclase domain protein"/>
    <property type="match status" value="1"/>
</dbReference>
<dbReference type="Pfam" id="PF00990">
    <property type="entry name" value="GGDEF"/>
    <property type="match status" value="1"/>
</dbReference>
<dbReference type="SMART" id="SM00086">
    <property type="entry name" value="PAC"/>
    <property type="match status" value="2"/>
</dbReference>
<sequence>MIANATAALELVSALVSAIELTPGVAVHAVDRAGRVTYWNERCAQLYGVAAEEALGQPLISLVSHPGHDAEFAAETEGIWDSGTAPLTRDWPVCLRDGTVRWASTTTFPLIRNGRVEQIFRMEIDITGRKSSERHLMLAGQVFDNCRDAILITGTDYRIIAVNRAFTAITGFSPLDVVGREAPRYDGQAQDEAIYAQIREHVRADGHWSGELLAQRKNGQVFPLEAAVTALRDPEGQLTGYMSILTDITERKRLEQETRHLAEHDFLTGLPNRVLFQDRLQQALATARRKRSQVAVLFLDLDHFKSVNDNHGHDIGDALLREVAGRLVHCVRSVDTVSRQGGDEFVIMLADIGGAEHAAHVAATIMHAVTGIAEAGGTPVAPSASIGISLFPTDGADLDTLFKHADVAMYHAKQSGRNGYCFFSPEMNAHVNERIELQNALRNALARGEFELEFQPEVEIATGQTTTVEALLRWRHPARGLLLPAQFLQVAEESGLMRPIGEWVLRRACAQGQQWRLSGFPVTVAVNLSPGQFLSPAFLASVDAALDSSGLPPHLLDLEVTEAVLMKDSETAIGTIDALRGRGVHVTIDDFGTGYSSLGTLQRMAMSKVKIDRSFVHDIGRDGATVIPAIIALAHSLNLRVVAEGVESAGQLSYLRQHGCDEFQGRLADALVAQGTGWAAMVQ</sequence>
<dbReference type="SMART" id="SM00052">
    <property type="entry name" value="EAL"/>
    <property type="match status" value="1"/>
</dbReference>
<dbReference type="Gene3D" id="3.30.450.20">
    <property type="entry name" value="PAS domain"/>
    <property type="match status" value="2"/>
</dbReference>
<dbReference type="NCBIfam" id="TIGR00229">
    <property type="entry name" value="sensory_box"/>
    <property type="match status" value="2"/>
</dbReference>
<dbReference type="InterPro" id="IPR035919">
    <property type="entry name" value="EAL_sf"/>
</dbReference>
<dbReference type="InterPro" id="IPR013767">
    <property type="entry name" value="PAS_fold"/>
</dbReference>
<dbReference type="SUPFAM" id="SSF141868">
    <property type="entry name" value="EAL domain-like"/>
    <property type="match status" value="1"/>
</dbReference>
<name>A0A4Y9SNR0_9BURK</name>
<dbReference type="PROSITE" id="PS50887">
    <property type="entry name" value="GGDEF"/>
    <property type="match status" value="1"/>
</dbReference>
<dbReference type="Pfam" id="PF00989">
    <property type="entry name" value="PAS"/>
    <property type="match status" value="1"/>
</dbReference>
<dbReference type="Pfam" id="PF00563">
    <property type="entry name" value="EAL"/>
    <property type="match status" value="1"/>
</dbReference>
<feature type="domain" description="PAS" evidence="1">
    <location>
        <begin position="11"/>
        <end position="66"/>
    </location>
</feature>
<dbReference type="InterPro" id="IPR029787">
    <property type="entry name" value="Nucleotide_cyclase"/>
</dbReference>
<dbReference type="PROSITE" id="PS50112">
    <property type="entry name" value="PAS"/>
    <property type="match status" value="2"/>
</dbReference>
<dbReference type="GO" id="GO:0003824">
    <property type="term" value="F:catalytic activity"/>
    <property type="evidence" value="ECO:0007669"/>
    <property type="project" value="UniProtKB-ARBA"/>
</dbReference>
<organism evidence="5 6">
    <name type="scientific">Zemynaea arenosa</name>
    <dbReference type="NCBI Taxonomy" id="2561931"/>
    <lineage>
        <taxon>Bacteria</taxon>
        <taxon>Pseudomonadati</taxon>
        <taxon>Pseudomonadota</taxon>
        <taxon>Betaproteobacteria</taxon>
        <taxon>Burkholderiales</taxon>
        <taxon>Oxalobacteraceae</taxon>
        <taxon>Telluria group</taxon>
        <taxon>Zemynaea</taxon>
    </lineage>
</organism>
<dbReference type="Pfam" id="PF13426">
    <property type="entry name" value="PAS_9"/>
    <property type="match status" value="1"/>
</dbReference>
<dbReference type="AlphaFoldDB" id="A0A4Y9SNR0"/>
<feature type="domain" description="GGDEF" evidence="4">
    <location>
        <begin position="292"/>
        <end position="425"/>
    </location>
</feature>
<dbReference type="InterPro" id="IPR001610">
    <property type="entry name" value="PAC"/>
</dbReference>
<evidence type="ECO:0000259" key="4">
    <source>
        <dbReference type="PROSITE" id="PS50887"/>
    </source>
</evidence>
<feature type="domain" description="PAC" evidence="2">
    <location>
        <begin position="208"/>
        <end position="260"/>
    </location>
</feature>
<dbReference type="RefSeq" id="WP_135205977.1">
    <property type="nucleotide sequence ID" value="NZ_SPVF01000063.1"/>
</dbReference>
<evidence type="ECO:0000259" key="2">
    <source>
        <dbReference type="PROSITE" id="PS50113"/>
    </source>
</evidence>
<dbReference type="CDD" id="cd01949">
    <property type="entry name" value="GGDEF"/>
    <property type="match status" value="1"/>
</dbReference>
<dbReference type="SMART" id="SM00267">
    <property type="entry name" value="GGDEF"/>
    <property type="match status" value="1"/>
</dbReference>
<reference evidence="5 6" key="1">
    <citation type="submission" date="2019-03" db="EMBL/GenBank/DDBJ databases">
        <title>Draft Genome Sequence of Massilia arenosa sp. nov., a Novel Massilia Species Isolated from a Sandy-loam Maize Soil.</title>
        <authorList>
            <person name="Raths R."/>
            <person name="Peta V."/>
            <person name="Bucking H."/>
        </authorList>
    </citation>
    <scope>NUCLEOTIDE SEQUENCE [LARGE SCALE GENOMIC DNA]</scope>
    <source>
        <strain evidence="5 6">MC02</strain>
    </source>
</reference>
<dbReference type="InterPro" id="IPR000014">
    <property type="entry name" value="PAS"/>
</dbReference>
<dbReference type="InterPro" id="IPR052155">
    <property type="entry name" value="Biofilm_reg_signaling"/>
</dbReference>
<dbReference type="PROSITE" id="PS50113">
    <property type="entry name" value="PAC"/>
    <property type="match status" value="1"/>
</dbReference>
<dbReference type="SMART" id="SM00091">
    <property type="entry name" value="PAS"/>
    <property type="match status" value="2"/>
</dbReference>
<dbReference type="CDD" id="cd01948">
    <property type="entry name" value="EAL"/>
    <property type="match status" value="1"/>
</dbReference>
<accession>A0A4Y9SNR0</accession>
<gene>
    <name evidence="5" type="ORF">E4L96_04215</name>
</gene>
<dbReference type="Proteomes" id="UP000298438">
    <property type="component" value="Unassembled WGS sequence"/>
</dbReference>
<dbReference type="EMBL" id="SPVF01000063">
    <property type="protein sequence ID" value="TFW26589.1"/>
    <property type="molecule type" value="Genomic_DNA"/>
</dbReference>
<dbReference type="Gene3D" id="3.20.20.450">
    <property type="entry name" value="EAL domain"/>
    <property type="match status" value="1"/>
</dbReference>
<dbReference type="CDD" id="cd00130">
    <property type="entry name" value="PAS"/>
    <property type="match status" value="2"/>
</dbReference>
<dbReference type="InterPro" id="IPR001633">
    <property type="entry name" value="EAL_dom"/>
</dbReference>
<dbReference type="NCBIfam" id="TIGR00254">
    <property type="entry name" value="GGDEF"/>
    <property type="match status" value="1"/>
</dbReference>
<evidence type="ECO:0000313" key="6">
    <source>
        <dbReference type="Proteomes" id="UP000298438"/>
    </source>
</evidence>
<dbReference type="InterPro" id="IPR000160">
    <property type="entry name" value="GGDEF_dom"/>
</dbReference>
<evidence type="ECO:0000313" key="5">
    <source>
        <dbReference type="EMBL" id="TFW26589.1"/>
    </source>
</evidence>
<feature type="domain" description="PAS" evidence="1">
    <location>
        <begin position="141"/>
        <end position="180"/>
    </location>
</feature>
<comment type="caution">
    <text evidence="5">The sequence shown here is derived from an EMBL/GenBank/DDBJ whole genome shotgun (WGS) entry which is preliminary data.</text>
</comment>
<evidence type="ECO:0000259" key="1">
    <source>
        <dbReference type="PROSITE" id="PS50112"/>
    </source>
</evidence>
<protein>
    <submittedName>
        <fullName evidence="5">Bifunctional diguanylate cyclase/phosphodiesterase</fullName>
    </submittedName>
</protein>
<dbReference type="GO" id="GO:0006355">
    <property type="term" value="P:regulation of DNA-templated transcription"/>
    <property type="evidence" value="ECO:0007669"/>
    <property type="project" value="InterPro"/>
</dbReference>
<dbReference type="PANTHER" id="PTHR44757:SF2">
    <property type="entry name" value="BIOFILM ARCHITECTURE MAINTENANCE PROTEIN MBAA"/>
    <property type="match status" value="1"/>
</dbReference>
<dbReference type="InterPro" id="IPR043128">
    <property type="entry name" value="Rev_trsase/Diguanyl_cyclase"/>
</dbReference>
<dbReference type="SUPFAM" id="SSF55785">
    <property type="entry name" value="PYP-like sensor domain (PAS domain)"/>
    <property type="match status" value="2"/>
</dbReference>
<evidence type="ECO:0000259" key="3">
    <source>
        <dbReference type="PROSITE" id="PS50883"/>
    </source>
</evidence>
<keyword evidence="6" id="KW-1185">Reference proteome</keyword>
<dbReference type="PANTHER" id="PTHR44757">
    <property type="entry name" value="DIGUANYLATE CYCLASE DGCP"/>
    <property type="match status" value="1"/>
</dbReference>
<dbReference type="Gene3D" id="3.30.70.270">
    <property type="match status" value="1"/>
</dbReference>
<dbReference type="InterPro" id="IPR035965">
    <property type="entry name" value="PAS-like_dom_sf"/>
</dbReference>